<proteinExistence type="predicted"/>
<dbReference type="AlphaFoldDB" id="A0AA37SR45"/>
<sequence>MNLDFSNTDKKLIINGRFAANKTFKIALTTSRNILDPESKIERVSDAYVAIKNDEGKILEVLQEYNNLGLYVSTDSLKAYQGNTYHLEVTHPNWSGTVFTASSSAPEISNMSIIDTNHVFIDNAPALKVGVLIDDLHNLNDKYVFEVELKEKGVLAQLMIENPDEKDVKIFGDKMSPTRLFLGDANFNGSQKNLDFFTKQGIPNDTSQVAGKGITEIRMMNVSQELYNYYKSLEEYQLAQKTIGSGNSSAVRVFSNIKRSGVDNGLGIFAGYNVKSLTYTY</sequence>
<dbReference type="InterPro" id="IPR025345">
    <property type="entry name" value="DUF4249"/>
</dbReference>
<comment type="caution">
    <text evidence="1">The sequence shown here is derived from an EMBL/GenBank/DDBJ whole genome shotgun (WGS) entry which is preliminary data.</text>
</comment>
<gene>
    <name evidence="1" type="ORF">GCM10007940_29680</name>
</gene>
<dbReference type="Proteomes" id="UP001156666">
    <property type="component" value="Unassembled WGS sequence"/>
</dbReference>
<organism evidence="1 2">
    <name type="scientific">Portibacter lacus</name>
    <dbReference type="NCBI Taxonomy" id="1099794"/>
    <lineage>
        <taxon>Bacteria</taxon>
        <taxon>Pseudomonadati</taxon>
        <taxon>Bacteroidota</taxon>
        <taxon>Saprospiria</taxon>
        <taxon>Saprospirales</taxon>
        <taxon>Haliscomenobacteraceae</taxon>
        <taxon>Portibacter</taxon>
    </lineage>
</organism>
<evidence type="ECO:0000313" key="2">
    <source>
        <dbReference type="Proteomes" id="UP001156666"/>
    </source>
</evidence>
<dbReference type="EMBL" id="BSOH01000020">
    <property type="protein sequence ID" value="GLR18352.1"/>
    <property type="molecule type" value="Genomic_DNA"/>
</dbReference>
<protein>
    <recommendedName>
        <fullName evidence="3">DUF4249 family protein</fullName>
    </recommendedName>
</protein>
<evidence type="ECO:0000313" key="1">
    <source>
        <dbReference type="EMBL" id="GLR18352.1"/>
    </source>
</evidence>
<evidence type="ECO:0008006" key="3">
    <source>
        <dbReference type="Google" id="ProtNLM"/>
    </source>
</evidence>
<name>A0AA37SR45_9BACT</name>
<reference evidence="1" key="1">
    <citation type="journal article" date="2014" name="Int. J. Syst. Evol. Microbiol.">
        <title>Complete genome sequence of Corynebacterium casei LMG S-19264T (=DSM 44701T), isolated from a smear-ripened cheese.</title>
        <authorList>
            <consortium name="US DOE Joint Genome Institute (JGI-PGF)"/>
            <person name="Walter F."/>
            <person name="Albersmeier A."/>
            <person name="Kalinowski J."/>
            <person name="Ruckert C."/>
        </authorList>
    </citation>
    <scope>NUCLEOTIDE SEQUENCE</scope>
    <source>
        <strain evidence="1">NBRC 108769</strain>
    </source>
</reference>
<dbReference type="Pfam" id="PF14054">
    <property type="entry name" value="DUF4249"/>
    <property type="match status" value="1"/>
</dbReference>
<keyword evidence="2" id="KW-1185">Reference proteome</keyword>
<accession>A0AA37SR45</accession>
<reference evidence="1" key="2">
    <citation type="submission" date="2023-01" db="EMBL/GenBank/DDBJ databases">
        <title>Draft genome sequence of Portibacter lacus strain NBRC 108769.</title>
        <authorList>
            <person name="Sun Q."/>
            <person name="Mori K."/>
        </authorList>
    </citation>
    <scope>NUCLEOTIDE SEQUENCE</scope>
    <source>
        <strain evidence="1">NBRC 108769</strain>
    </source>
</reference>